<protein>
    <submittedName>
        <fullName evidence="8">Protein GAT2</fullName>
    </submittedName>
</protein>
<evidence type="ECO:0000256" key="1">
    <source>
        <dbReference type="ARBA" id="ARBA00022723"/>
    </source>
</evidence>
<dbReference type="Proteomes" id="UP000054886">
    <property type="component" value="Unassembled WGS sequence"/>
</dbReference>
<dbReference type="CDD" id="cd00202">
    <property type="entry name" value="ZnF_GATA"/>
    <property type="match status" value="1"/>
</dbReference>
<keyword evidence="3" id="KW-0862">Zinc</keyword>
<feature type="compositionally biased region" description="Low complexity" evidence="6">
    <location>
        <begin position="190"/>
        <end position="218"/>
    </location>
</feature>
<feature type="compositionally biased region" description="Polar residues" evidence="6">
    <location>
        <begin position="42"/>
        <end position="67"/>
    </location>
</feature>
<dbReference type="GO" id="GO:0006355">
    <property type="term" value="P:regulation of DNA-templated transcription"/>
    <property type="evidence" value="ECO:0007669"/>
    <property type="project" value="InterPro"/>
</dbReference>
<comment type="caution">
    <text evidence="8">The sequence shown here is derived from an EMBL/GenBank/DDBJ whole genome shotgun (WGS) entry which is preliminary data.</text>
</comment>
<dbReference type="InterPro" id="IPR013088">
    <property type="entry name" value="Znf_NHR/GATA"/>
</dbReference>
<feature type="domain" description="GATA-type" evidence="7">
    <location>
        <begin position="476"/>
        <end position="507"/>
    </location>
</feature>
<feature type="compositionally biased region" description="Low complexity" evidence="6">
    <location>
        <begin position="239"/>
        <end position="253"/>
    </location>
</feature>
<evidence type="ECO:0000256" key="2">
    <source>
        <dbReference type="ARBA" id="ARBA00022771"/>
    </source>
</evidence>
<evidence type="ECO:0000256" key="5">
    <source>
        <dbReference type="SAM" id="Coils"/>
    </source>
</evidence>
<keyword evidence="2 4" id="KW-0863">Zinc-finger</keyword>
<name>A0A0W0D1Y4_CANGB</name>
<reference evidence="8 9" key="1">
    <citation type="submission" date="2015-10" db="EMBL/GenBank/DDBJ databases">
        <title>Draft genomes sequences of Candida glabrata isolates 1A, 1B, 2A, 2B, 3A and 3B.</title>
        <authorList>
            <person name="Haavelsrud O.E."/>
            <person name="Gaustad P."/>
        </authorList>
    </citation>
    <scope>NUCLEOTIDE SEQUENCE [LARGE SCALE GENOMIC DNA]</scope>
    <source>
        <strain evidence="8">910700640</strain>
    </source>
</reference>
<dbReference type="SUPFAM" id="SSF57716">
    <property type="entry name" value="Glucocorticoid receptor-like (DNA-binding domain)"/>
    <property type="match status" value="1"/>
</dbReference>
<dbReference type="InterPro" id="IPR000679">
    <property type="entry name" value="Znf_GATA"/>
</dbReference>
<dbReference type="GO" id="GO:0043565">
    <property type="term" value="F:sequence-specific DNA binding"/>
    <property type="evidence" value="ECO:0007669"/>
    <property type="project" value="InterPro"/>
</dbReference>
<dbReference type="Pfam" id="PF00320">
    <property type="entry name" value="GATA"/>
    <property type="match status" value="1"/>
</dbReference>
<dbReference type="VEuPathDB" id="FungiDB:GWK60_L00715"/>
<dbReference type="PANTHER" id="PTHR45658">
    <property type="entry name" value="GATA TRANSCRIPTION FACTOR"/>
    <property type="match status" value="1"/>
</dbReference>
<feature type="coiled-coil region" evidence="5">
    <location>
        <begin position="94"/>
        <end position="155"/>
    </location>
</feature>
<proteinExistence type="predicted"/>
<dbReference type="VEuPathDB" id="FungiDB:B1J91_I00902g"/>
<dbReference type="VEuPathDB" id="FungiDB:CAGL0I00902g"/>
<evidence type="ECO:0000256" key="3">
    <source>
        <dbReference type="ARBA" id="ARBA00022833"/>
    </source>
</evidence>
<dbReference type="InterPro" id="IPR051140">
    <property type="entry name" value="GATA_TF"/>
</dbReference>
<keyword evidence="5" id="KW-0175">Coiled coil</keyword>
<evidence type="ECO:0000313" key="8">
    <source>
        <dbReference type="EMBL" id="KTB05828.1"/>
    </source>
</evidence>
<evidence type="ECO:0000256" key="6">
    <source>
        <dbReference type="SAM" id="MobiDB-lite"/>
    </source>
</evidence>
<dbReference type="PROSITE" id="PS00344">
    <property type="entry name" value="GATA_ZN_FINGER_1"/>
    <property type="match status" value="1"/>
</dbReference>
<dbReference type="Gene3D" id="3.30.50.10">
    <property type="entry name" value="Erythroid Transcription Factor GATA-1, subunit A"/>
    <property type="match status" value="1"/>
</dbReference>
<evidence type="ECO:0000256" key="4">
    <source>
        <dbReference type="PROSITE-ProRule" id="PRU00094"/>
    </source>
</evidence>
<feature type="compositionally biased region" description="Polar residues" evidence="6">
    <location>
        <begin position="219"/>
        <end position="238"/>
    </location>
</feature>
<accession>A0A0W0D1Y4</accession>
<sequence>MNSDTNMQMMSKVSIPPIWSILKGRDDEDVTSPRYTKGKQLSMLSSHGSDSLETSPRTSITSHDLTQSSSSSGVSSNYTTITEAEFYSRCSTNLEKLMIEKNEISKQLDSYKAVTKDSLVSSDFIKEFSDRLISIQKSIDEITKLQHDYEIATQQEKIRILACQYPSGSSRSSYVSPEQKFLPSFKNLASQPQQQQHQQQQQQNTTSSSPNQISSPTTVPQTSAYQRQPVSHSIPSIHSLSNPVSSPLVPTSNRTLQLKSPNQTKILGPNELANPAQQQHSYIQYTQGEYPSYGYQKQFVNAYQNTRNSEGQIFQVGNENRSKSLNVASILMDSRRGSLPFPAYGNLQPTSYAVHSPIGGNLFHSSYQFSAGSPTMTGYKSATTDAMSAVPASGIINDKSPSLSNVLDSYSVTNPAPKKRGRKKKIKEGIVSSSFSSGLPIPHSLALANAETLKPQHINSLSKNINNSAGTVVMTSCLHCGENHTPEWRRGPYGNRTLCNACGLFYRKAISKFGVKNANLLLRYRKRISNTANRRVPKMLKIPIGIIEEFDADPSLDSNYNTIRKEE</sequence>
<evidence type="ECO:0000313" key="9">
    <source>
        <dbReference type="Proteomes" id="UP000054886"/>
    </source>
</evidence>
<gene>
    <name evidence="8" type="ORF">AO440_002380</name>
</gene>
<organism evidence="8 9">
    <name type="scientific">Candida glabrata</name>
    <name type="common">Yeast</name>
    <name type="synonym">Torulopsis glabrata</name>
    <dbReference type="NCBI Taxonomy" id="5478"/>
    <lineage>
        <taxon>Eukaryota</taxon>
        <taxon>Fungi</taxon>
        <taxon>Dikarya</taxon>
        <taxon>Ascomycota</taxon>
        <taxon>Saccharomycotina</taxon>
        <taxon>Saccharomycetes</taxon>
        <taxon>Saccharomycetales</taxon>
        <taxon>Saccharomycetaceae</taxon>
        <taxon>Nakaseomyces</taxon>
    </lineage>
</organism>
<dbReference type="EMBL" id="LLZZ01000112">
    <property type="protein sequence ID" value="KTB05828.1"/>
    <property type="molecule type" value="Genomic_DNA"/>
</dbReference>
<dbReference type="GO" id="GO:0008270">
    <property type="term" value="F:zinc ion binding"/>
    <property type="evidence" value="ECO:0007669"/>
    <property type="project" value="UniProtKB-KW"/>
</dbReference>
<feature type="region of interest" description="Disordered" evidence="6">
    <location>
        <begin position="28"/>
        <end position="74"/>
    </location>
</feature>
<dbReference type="PROSITE" id="PS50114">
    <property type="entry name" value="GATA_ZN_FINGER_2"/>
    <property type="match status" value="1"/>
</dbReference>
<evidence type="ECO:0000259" key="7">
    <source>
        <dbReference type="PROSITE" id="PS50114"/>
    </source>
</evidence>
<keyword evidence="1" id="KW-0479">Metal-binding</keyword>
<dbReference type="AlphaFoldDB" id="A0A0W0D1Y4"/>
<dbReference type="SMART" id="SM00401">
    <property type="entry name" value="ZnF_GATA"/>
    <property type="match status" value="1"/>
</dbReference>
<feature type="region of interest" description="Disordered" evidence="6">
    <location>
        <begin position="188"/>
        <end position="255"/>
    </location>
</feature>
<dbReference type="VEuPathDB" id="FungiDB:GVI51_I00715"/>